<organism evidence="2 3">
    <name type="scientific">Nannochloropsis gaditana</name>
    <dbReference type="NCBI Taxonomy" id="72520"/>
    <lineage>
        <taxon>Eukaryota</taxon>
        <taxon>Sar</taxon>
        <taxon>Stramenopiles</taxon>
        <taxon>Ochrophyta</taxon>
        <taxon>Eustigmatophyceae</taxon>
        <taxon>Eustigmatales</taxon>
        <taxon>Monodopsidaceae</taxon>
        <taxon>Nannochloropsis</taxon>
    </lineage>
</organism>
<reference evidence="2 3" key="1">
    <citation type="journal article" date="2014" name="Mol. Plant">
        <title>Chromosome Scale Genome Assembly and Transcriptome Profiling of Nannochloropsis gaditana in Nitrogen Depletion.</title>
        <authorList>
            <person name="Corteggiani Carpinelli E."/>
            <person name="Telatin A."/>
            <person name="Vitulo N."/>
            <person name="Forcato C."/>
            <person name="D'Angelo M."/>
            <person name="Schiavon R."/>
            <person name="Vezzi A."/>
            <person name="Giacometti G.M."/>
            <person name="Morosinotto T."/>
            <person name="Valle G."/>
        </authorList>
    </citation>
    <scope>NUCLEOTIDE SEQUENCE [LARGE SCALE GENOMIC DNA]</scope>
    <source>
        <strain evidence="2 3">B-31</strain>
    </source>
</reference>
<keyword evidence="3" id="KW-1185">Reference proteome</keyword>
<protein>
    <submittedName>
        <fullName evidence="2">Uncharacterized protein</fullName>
    </submittedName>
</protein>
<dbReference type="AlphaFoldDB" id="W7TQU2"/>
<accession>W7TQU2</accession>
<dbReference type="EMBL" id="AZIL01000295">
    <property type="protein sequence ID" value="EWM28447.1"/>
    <property type="molecule type" value="Genomic_DNA"/>
</dbReference>
<name>W7TQU2_9STRA</name>
<proteinExistence type="predicted"/>
<gene>
    <name evidence="2" type="ORF">Naga_100627g1</name>
</gene>
<sequence>MQLKANDPSAPRLFDAVREGDPRAVATLQQMFADRYLGGVDLDAFQDNEWIEKARARFFANEDLLRLVDDNDILDILRNPDLKLHKASEMGNADPSRLLNSLMESHARNHGGVKRKGPATEGGEKEGL</sequence>
<evidence type="ECO:0000313" key="3">
    <source>
        <dbReference type="Proteomes" id="UP000019335"/>
    </source>
</evidence>
<feature type="region of interest" description="Disordered" evidence="1">
    <location>
        <begin position="87"/>
        <end position="128"/>
    </location>
</feature>
<comment type="caution">
    <text evidence="2">The sequence shown here is derived from an EMBL/GenBank/DDBJ whole genome shotgun (WGS) entry which is preliminary data.</text>
</comment>
<evidence type="ECO:0000256" key="1">
    <source>
        <dbReference type="SAM" id="MobiDB-lite"/>
    </source>
</evidence>
<evidence type="ECO:0000313" key="2">
    <source>
        <dbReference type="EMBL" id="EWM28447.1"/>
    </source>
</evidence>
<feature type="compositionally biased region" description="Basic residues" evidence="1">
    <location>
        <begin position="108"/>
        <end position="117"/>
    </location>
</feature>
<dbReference type="Proteomes" id="UP000019335">
    <property type="component" value="Chromosome 4"/>
</dbReference>